<dbReference type="GO" id="GO:0070939">
    <property type="term" value="C:Dsl1/NZR complex"/>
    <property type="evidence" value="ECO:0007669"/>
    <property type="project" value="InterPro"/>
</dbReference>
<evidence type="ECO:0000313" key="2">
    <source>
        <dbReference type="EMBL" id="CAF4876941.1"/>
    </source>
</evidence>
<feature type="non-terminal residue" evidence="2">
    <location>
        <position position="1"/>
    </location>
</feature>
<proteinExistence type="predicted"/>
<protein>
    <submittedName>
        <fullName evidence="2">Uncharacterized protein</fullName>
    </submittedName>
</protein>
<gene>
    <name evidence="1" type="ORF">UJA718_LOCUS43984</name>
    <name evidence="2" type="ORF">UJA718_LOCUS44531</name>
</gene>
<sequence length="70" mass="8323">TAHQSVYERMLERNPDEIKISECAETFLTLLHAMEDRYRHVPYPSCTLRLFSLQVDLLDQFLNDLKDCLH</sequence>
<comment type="caution">
    <text evidence="2">The sequence shown here is derived from an EMBL/GenBank/DDBJ whole genome shotgun (WGS) entry which is preliminary data.</text>
</comment>
<dbReference type="GO" id="GO:0006888">
    <property type="term" value="P:endoplasmic reticulum to Golgi vesicle-mediated transport"/>
    <property type="evidence" value="ECO:0007669"/>
    <property type="project" value="InterPro"/>
</dbReference>
<reference evidence="2" key="1">
    <citation type="submission" date="2021-02" db="EMBL/GenBank/DDBJ databases">
        <authorList>
            <person name="Nowell W R."/>
        </authorList>
    </citation>
    <scope>NUCLEOTIDE SEQUENCE</scope>
</reference>
<dbReference type="EMBL" id="CAJOBP010064905">
    <property type="protein sequence ID" value="CAF4863541.1"/>
    <property type="molecule type" value="Genomic_DNA"/>
</dbReference>
<dbReference type="InterPro" id="IPR007528">
    <property type="entry name" value="RINT1_Tip20"/>
</dbReference>
<dbReference type="EMBL" id="CAJOBP010069135">
    <property type="protein sequence ID" value="CAF4876941.1"/>
    <property type="molecule type" value="Genomic_DNA"/>
</dbReference>
<dbReference type="AlphaFoldDB" id="A0A821TUN7"/>
<accession>A0A821TUN7</accession>
<dbReference type="Proteomes" id="UP000663873">
    <property type="component" value="Unassembled WGS sequence"/>
</dbReference>
<keyword evidence="3" id="KW-1185">Reference proteome</keyword>
<name>A0A821TUN7_9BILA</name>
<evidence type="ECO:0000313" key="3">
    <source>
        <dbReference type="Proteomes" id="UP000663873"/>
    </source>
</evidence>
<evidence type="ECO:0000313" key="1">
    <source>
        <dbReference type="EMBL" id="CAF4863541.1"/>
    </source>
</evidence>
<dbReference type="GO" id="GO:0006890">
    <property type="term" value="P:retrograde vesicle-mediated transport, Golgi to endoplasmic reticulum"/>
    <property type="evidence" value="ECO:0007669"/>
    <property type="project" value="InterPro"/>
</dbReference>
<dbReference type="PROSITE" id="PS51386">
    <property type="entry name" value="RINT1_TIP20"/>
    <property type="match status" value="1"/>
</dbReference>
<dbReference type="Pfam" id="PF04437">
    <property type="entry name" value="RINT1_TIP1"/>
    <property type="match status" value="1"/>
</dbReference>
<feature type="non-terminal residue" evidence="2">
    <location>
        <position position="70"/>
    </location>
</feature>
<organism evidence="2 3">
    <name type="scientific">Rotaria socialis</name>
    <dbReference type="NCBI Taxonomy" id="392032"/>
    <lineage>
        <taxon>Eukaryota</taxon>
        <taxon>Metazoa</taxon>
        <taxon>Spiralia</taxon>
        <taxon>Gnathifera</taxon>
        <taxon>Rotifera</taxon>
        <taxon>Eurotatoria</taxon>
        <taxon>Bdelloidea</taxon>
        <taxon>Philodinida</taxon>
        <taxon>Philodinidae</taxon>
        <taxon>Rotaria</taxon>
    </lineage>
</organism>